<evidence type="ECO:0008006" key="3">
    <source>
        <dbReference type="Google" id="ProtNLM"/>
    </source>
</evidence>
<sequence length="149" mass="16763">MFLNSSIGLPNRLLGIGRGSIHHGLVYGTGFKLQRIQALEPLQAQQLMVLLVLWYWLLNQLKAPVPPSHAQTSVPLDPLQKLLMISKPRAKCKYCPQTYACHSKANGTSAMRTHMLYQCRKSPTYIPAKKYRYIAFDSAENGGHGVYCF</sequence>
<evidence type="ECO:0000313" key="1">
    <source>
        <dbReference type="EMBL" id="KAK9905142.1"/>
    </source>
</evidence>
<name>A0AAW1VQ10_RUBAR</name>
<accession>A0AAW1VQ10</accession>
<dbReference type="SMART" id="SM00614">
    <property type="entry name" value="ZnF_BED"/>
    <property type="match status" value="1"/>
</dbReference>
<dbReference type="Proteomes" id="UP001457282">
    <property type="component" value="Unassembled WGS sequence"/>
</dbReference>
<dbReference type="EMBL" id="JBEDUW010000173">
    <property type="protein sequence ID" value="KAK9905142.1"/>
    <property type="molecule type" value="Genomic_DNA"/>
</dbReference>
<protein>
    <recommendedName>
        <fullName evidence="3">BED-type domain-containing protein</fullName>
    </recommendedName>
</protein>
<comment type="caution">
    <text evidence="1">The sequence shown here is derived from an EMBL/GenBank/DDBJ whole genome shotgun (WGS) entry which is preliminary data.</text>
</comment>
<keyword evidence="2" id="KW-1185">Reference proteome</keyword>
<dbReference type="AlphaFoldDB" id="A0AAW1VQ10"/>
<proteinExistence type="predicted"/>
<gene>
    <name evidence="1" type="ORF">M0R45_000478</name>
</gene>
<evidence type="ECO:0000313" key="2">
    <source>
        <dbReference type="Proteomes" id="UP001457282"/>
    </source>
</evidence>
<organism evidence="1 2">
    <name type="scientific">Rubus argutus</name>
    <name type="common">Southern blackberry</name>
    <dbReference type="NCBI Taxonomy" id="59490"/>
    <lineage>
        <taxon>Eukaryota</taxon>
        <taxon>Viridiplantae</taxon>
        <taxon>Streptophyta</taxon>
        <taxon>Embryophyta</taxon>
        <taxon>Tracheophyta</taxon>
        <taxon>Spermatophyta</taxon>
        <taxon>Magnoliopsida</taxon>
        <taxon>eudicotyledons</taxon>
        <taxon>Gunneridae</taxon>
        <taxon>Pentapetalae</taxon>
        <taxon>rosids</taxon>
        <taxon>fabids</taxon>
        <taxon>Rosales</taxon>
        <taxon>Rosaceae</taxon>
        <taxon>Rosoideae</taxon>
        <taxon>Rosoideae incertae sedis</taxon>
        <taxon>Rubus</taxon>
    </lineage>
</organism>
<reference evidence="1 2" key="1">
    <citation type="journal article" date="2023" name="G3 (Bethesda)">
        <title>A chromosome-length genome assembly and annotation of blackberry (Rubus argutus, cv. 'Hillquist').</title>
        <authorList>
            <person name="Bruna T."/>
            <person name="Aryal R."/>
            <person name="Dudchenko O."/>
            <person name="Sargent D.J."/>
            <person name="Mead D."/>
            <person name="Buti M."/>
            <person name="Cavallini A."/>
            <person name="Hytonen T."/>
            <person name="Andres J."/>
            <person name="Pham M."/>
            <person name="Weisz D."/>
            <person name="Mascagni F."/>
            <person name="Usai G."/>
            <person name="Natali L."/>
            <person name="Bassil N."/>
            <person name="Fernandez G.E."/>
            <person name="Lomsadze A."/>
            <person name="Armour M."/>
            <person name="Olukolu B."/>
            <person name="Poorten T."/>
            <person name="Britton C."/>
            <person name="Davik J."/>
            <person name="Ashrafi H."/>
            <person name="Aiden E.L."/>
            <person name="Borodovsky M."/>
            <person name="Worthington M."/>
        </authorList>
    </citation>
    <scope>NUCLEOTIDE SEQUENCE [LARGE SCALE GENOMIC DNA]</scope>
    <source>
        <strain evidence="1">PI 553951</strain>
    </source>
</reference>